<proteinExistence type="predicted"/>
<gene>
    <name evidence="2" type="ORF">P167DRAFT_209331</name>
</gene>
<name>A0A3N4KQ84_9PEZI</name>
<keyword evidence="3" id="KW-1185">Reference proteome</keyword>
<dbReference type="Pfam" id="PF17111">
    <property type="entry name" value="PigL_N"/>
    <property type="match status" value="1"/>
</dbReference>
<accession>A0A3N4KQ84</accession>
<dbReference type="Proteomes" id="UP000277580">
    <property type="component" value="Unassembled WGS sequence"/>
</dbReference>
<dbReference type="InterPro" id="IPR031348">
    <property type="entry name" value="PigL_N"/>
</dbReference>
<sequence>MEGLGIAASIIGVIQLTGKVSSLGYGYISKVGQAQQEIESFLKELASLEKFLELIDSYVKAGTATSDALQALDEPLRTCMRELKNLELKLKPKKKPSWFRKKMGLTSLMWPLKEKEVTEIIIRIERNKTSFLLALSLDNISQLRANLIAQGSSRQADDSARAGM</sequence>
<protein>
    <recommendedName>
        <fullName evidence="1">Azaphilone pigments biosynthesis cluster protein L N-terminal domain-containing protein</fullName>
    </recommendedName>
</protein>
<dbReference type="AlphaFoldDB" id="A0A3N4KQ84"/>
<evidence type="ECO:0000313" key="3">
    <source>
        <dbReference type="Proteomes" id="UP000277580"/>
    </source>
</evidence>
<feature type="domain" description="Azaphilone pigments biosynthesis cluster protein L N-terminal" evidence="1">
    <location>
        <begin position="2"/>
        <end position="92"/>
    </location>
</feature>
<organism evidence="2 3">
    <name type="scientific">Morchella conica CCBAS932</name>
    <dbReference type="NCBI Taxonomy" id="1392247"/>
    <lineage>
        <taxon>Eukaryota</taxon>
        <taxon>Fungi</taxon>
        <taxon>Dikarya</taxon>
        <taxon>Ascomycota</taxon>
        <taxon>Pezizomycotina</taxon>
        <taxon>Pezizomycetes</taxon>
        <taxon>Pezizales</taxon>
        <taxon>Morchellaceae</taxon>
        <taxon>Morchella</taxon>
    </lineage>
</organism>
<dbReference type="OrthoDB" id="1577640at2759"/>
<evidence type="ECO:0000313" key="2">
    <source>
        <dbReference type="EMBL" id="RPB11599.1"/>
    </source>
</evidence>
<dbReference type="EMBL" id="ML119134">
    <property type="protein sequence ID" value="RPB11599.1"/>
    <property type="molecule type" value="Genomic_DNA"/>
</dbReference>
<evidence type="ECO:0000259" key="1">
    <source>
        <dbReference type="Pfam" id="PF17111"/>
    </source>
</evidence>
<dbReference type="InParanoid" id="A0A3N4KQ84"/>
<reference evidence="2 3" key="1">
    <citation type="journal article" date="2018" name="Nat. Ecol. Evol.">
        <title>Pezizomycetes genomes reveal the molecular basis of ectomycorrhizal truffle lifestyle.</title>
        <authorList>
            <person name="Murat C."/>
            <person name="Payen T."/>
            <person name="Noel B."/>
            <person name="Kuo A."/>
            <person name="Morin E."/>
            <person name="Chen J."/>
            <person name="Kohler A."/>
            <person name="Krizsan K."/>
            <person name="Balestrini R."/>
            <person name="Da Silva C."/>
            <person name="Montanini B."/>
            <person name="Hainaut M."/>
            <person name="Levati E."/>
            <person name="Barry K.W."/>
            <person name="Belfiori B."/>
            <person name="Cichocki N."/>
            <person name="Clum A."/>
            <person name="Dockter R.B."/>
            <person name="Fauchery L."/>
            <person name="Guy J."/>
            <person name="Iotti M."/>
            <person name="Le Tacon F."/>
            <person name="Lindquist E.A."/>
            <person name="Lipzen A."/>
            <person name="Malagnac F."/>
            <person name="Mello A."/>
            <person name="Molinier V."/>
            <person name="Miyauchi S."/>
            <person name="Poulain J."/>
            <person name="Riccioni C."/>
            <person name="Rubini A."/>
            <person name="Sitrit Y."/>
            <person name="Splivallo R."/>
            <person name="Traeger S."/>
            <person name="Wang M."/>
            <person name="Zifcakova L."/>
            <person name="Wipf D."/>
            <person name="Zambonelli A."/>
            <person name="Paolocci F."/>
            <person name="Nowrousian M."/>
            <person name="Ottonello S."/>
            <person name="Baldrian P."/>
            <person name="Spatafora J.W."/>
            <person name="Henrissat B."/>
            <person name="Nagy L.G."/>
            <person name="Aury J.M."/>
            <person name="Wincker P."/>
            <person name="Grigoriev I.V."/>
            <person name="Bonfante P."/>
            <person name="Martin F.M."/>
        </authorList>
    </citation>
    <scope>NUCLEOTIDE SEQUENCE [LARGE SCALE GENOMIC DNA]</scope>
    <source>
        <strain evidence="2 3">CCBAS932</strain>
    </source>
</reference>